<dbReference type="SUPFAM" id="SSF90123">
    <property type="entry name" value="ABC transporter transmembrane region"/>
    <property type="match status" value="1"/>
</dbReference>
<dbReference type="GO" id="GO:0042626">
    <property type="term" value="F:ATPase-coupled transmembrane transporter activity"/>
    <property type="evidence" value="ECO:0007669"/>
    <property type="project" value="TreeGrafter"/>
</dbReference>
<accession>A0AAV2LKK1</accession>
<dbReference type="Pfam" id="PF00005">
    <property type="entry name" value="ABC_tran"/>
    <property type="match status" value="2"/>
</dbReference>
<dbReference type="PANTHER" id="PTHR24223">
    <property type="entry name" value="ATP-BINDING CASSETTE SUB-FAMILY C"/>
    <property type="match status" value="1"/>
</dbReference>
<dbReference type="InterPro" id="IPR003439">
    <property type="entry name" value="ABC_transporter-like_ATP-bd"/>
</dbReference>
<feature type="region of interest" description="Disordered" evidence="6">
    <location>
        <begin position="167"/>
        <end position="207"/>
    </location>
</feature>
<dbReference type="GO" id="GO:0016020">
    <property type="term" value="C:membrane"/>
    <property type="evidence" value="ECO:0007669"/>
    <property type="project" value="InterPro"/>
</dbReference>
<evidence type="ECO:0000256" key="6">
    <source>
        <dbReference type="SAM" id="MobiDB-lite"/>
    </source>
</evidence>
<reference evidence="9 10" key="1">
    <citation type="submission" date="2024-04" db="EMBL/GenBank/DDBJ databases">
        <authorList>
            <person name="Waldvogel A.-M."/>
            <person name="Schoenle A."/>
        </authorList>
    </citation>
    <scope>NUCLEOTIDE SEQUENCE [LARGE SCALE GENOMIC DNA]</scope>
</reference>
<keyword evidence="3" id="KW-0067">ATP-binding</keyword>
<evidence type="ECO:0000313" key="9">
    <source>
        <dbReference type="EMBL" id="CAL1602878.1"/>
    </source>
</evidence>
<dbReference type="Gene3D" id="3.40.50.300">
    <property type="entry name" value="P-loop containing nucleotide triphosphate hydrolases"/>
    <property type="match status" value="3"/>
</dbReference>
<dbReference type="SMART" id="SM00382">
    <property type="entry name" value="AAA"/>
    <property type="match status" value="1"/>
</dbReference>
<protein>
    <recommendedName>
        <fullName evidence="8">ABC transporter domain-containing protein</fullName>
    </recommendedName>
</protein>
<proteinExistence type="predicted"/>
<dbReference type="SUPFAM" id="SSF52540">
    <property type="entry name" value="P-loop containing nucleoside triphosphate hydrolases"/>
    <property type="match status" value="2"/>
</dbReference>
<dbReference type="Gene3D" id="1.20.1560.10">
    <property type="entry name" value="ABC transporter type 1, transmembrane domain"/>
    <property type="match status" value="1"/>
</dbReference>
<sequence>MRLRTPEPYLIKGSDPDLSIVMENATLSWIRPEEPTEPSQEIAKPILNNISFTLPKIGERGLNLSGGQKQRISLARAVYSNRDIVLLDDPLSAVDAHVGKHIFEQCIKKELRGKSVVLITHQLQYLEFCDSVLLLEDGAIVESGHHQELMGLNQRYTQLISNYQTQQSKTQRGNMEQSKHRLQEEAEQDGGAWSGTDQSGEQLIEEESSTDDALKWRVYDRYMKTAGGWFALLCVLFLLILVMGSSTFCSWWFSHWISRGKIRQLKQIENKSRSPCISLTTSSLQGLSTIHAYNVTDSHIQLNELIPLPLKGLAIAYSVQDDTSESPKHSQNITVPPNWPMDGAITFQNYKMRYRDKTPIVLDGLNMSIKGGEKLGIVGRTGSGKSSLGVALFRLVEPTEGSILIDGVDITAIGLHDLRSKLSVIPQDPVLFIGTVRYNLDPFDKHSDDEVWAALEKTCMKNVNTIKEAFQDCTVLTIAHRINTILTSDRILVMDQGQVAELDRPDVLQQRPDSIFSSLVEAANASSH</sequence>
<dbReference type="PANTHER" id="PTHR24223:SF10">
    <property type="entry name" value="ATP-BINDING CASSETTE SUB-FAMILY C MEMBER 12"/>
    <property type="match status" value="1"/>
</dbReference>
<keyword evidence="5 7" id="KW-0472">Membrane</keyword>
<dbReference type="InterPro" id="IPR003593">
    <property type="entry name" value="AAA+_ATPase"/>
</dbReference>
<dbReference type="FunFam" id="3.40.50.300:FF:001958">
    <property type="entry name" value="ATP binding cassette subfamily C member 11"/>
    <property type="match status" value="1"/>
</dbReference>
<evidence type="ECO:0000256" key="4">
    <source>
        <dbReference type="ARBA" id="ARBA00022989"/>
    </source>
</evidence>
<dbReference type="PROSITE" id="PS00211">
    <property type="entry name" value="ABC_TRANSPORTER_1"/>
    <property type="match status" value="1"/>
</dbReference>
<evidence type="ECO:0000256" key="5">
    <source>
        <dbReference type="ARBA" id="ARBA00023136"/>
    </source>
</evidence>
<dbReference type="EMBL" id="OZ035826">
    <property type="protein sequence ID" value="CAL1602878.1"/>
    <property type="molecule type" value="Genomic_DNA"/>
</dbReference>
<keyword evidence="10" id="KW-1185">Reference proteome</keyword>
<dbReference type="InterPro" id="IPR027417">
    <property type="entry name" value="P-loop_NTPase"/>
</dbReference>
<evidence type="ECO:0000256" key="7">
    <source>
        <dbReference type="SAM" id="Phobius"/>
    </source>
</evidence>
<feature type="domain" description="ABC transporter" evidence="8">
    <location>
        <begin position="1"/>
        <end position="162"/>
    </location>
</feature>
<dbReference type="InterPro" id="IPR050173">
    <property type="entry name" value="ABC_transporter_C-like"/>
</dbReference>
<dbReference type="CDD" id="cd03244">
    <property type="entry name" value="ABCC_MRP_domain2"/>
    <property type="match status" value="1"/>
</dbReference>
<evidence type="ECO:0000259" key="8">
    <source>
        <dbReference type="PROSITE" id="PS50893"/>
    </source>
</evidence>
<evidence type="ECO:0000256" key="3">
    <source>
        <dbReference type="ARBA" id="ARBA00022840"/>
    </source>
</evidence>
<keyword evidence="4 7" id="KW-1133">Transmembrane helix</keyword>
<feature type="transmembrane region" description="Helical" evidence="7">
    <location>
        <begin position="229"/>
        <end position="253"/>
    </location>
</feature>
<evidence type="ECO:0000256" key="2">
    <source>
        <dbReference type="ARBA" id="ARBA00022741"/>
    </source>
</evidence>
<dbReference type="GO" id="GO:0005524">
    <property type="term" value="F:ATP binding"/>
    <property type="evidence" value="ECO:0007669"/>
    <property type="project" value="UniProtKB-KW"/>
</dbReference>
<dbReference type="InterPro" id="IPR017871">
    <property type="entry name" value="ABC_transporter-like_CS"/>
</dbReference>
<gene>
    <name evidence="9" type="ORF">KC01_LOCUS30616</name>
</gene>
<evidence type="ECO:0000313" key="10">
    <source>
        <dbReference type="Proteomes" id="UP001497482"/>
    </source>
</evidence>
<organism evidence="9 10">
    <name type="scientific">Knipowitschia caucasica</name>
    <name type="common">Caucasian dwarf goby</name>
    <name type="synonym">Pomatoschistus caucasicus</name>
    <dbReference type="NCBI Taxonomy" id="637954"/>
    <lineage>
        <taxon>Eukaryota</taxon>
        <taxon>Metazoa</taxon>
        <taxon>Chordata</taxon>
        <taxon>Craniata</taxon>
        <taxon>Vertebrata</taxon>
        <taxon>Euteleostomi</taxon>
        <taxon>Actinopterygii</taxon>
        <taxon>Neopterygii</taxon>
        <taxon>Teleostei</taxon>
        <taxon>Neoteleostei</taxon>
        <taxon>Acanthomorphata</taxon>
        <taxon>Gobiaria</taxon>
        <taxon>Gobiiformes</taxon>
        <taxon>Gobioidei</taxon>
        <taxon>Gobiidae</taxon>
        <taxon>Gobiinae</taxon>
        <taxon>Knipowitschia</taxon>
    </lineage>
</organism>
<evidence type="ECO:0000256" key="1">
    <source>
        <dbReference type="ARBA" id="ARBA00022692"/>
    </source>
</evidence>
<dbReference type="PROSITE" id="PS50893">
    <property type="entry name" value="ABC_TRANSPORTER_2"/>
    <property type="match status" value="1"/>
</dbReference>
<feature type="compositionally biased region" description="Polar residues" evidence="6">
    <location>
        <begin position="167"/>
        <end position="176"/>
    </location>
</feature>
<dbReference type="InterPro" id="IPR036640">
    <property type="entry name" value="ABC1_TM_sf"/>
</dbReference>
<name>A0AAV2LKK1_KNICA</name>
<dbReference type="AlphaFoldDB" id="A0AAV2LKK1"/>
<dbReference type="Proteomes" id="UP001497482">
    <property type="component" value="Chromosome 4"/>
</dbReference>
<keyword evidence="2" id="KW-0547">Nucleotide-binding</keyword>
<keyword evidence="1 7" id="KW-0812">Transmembrane</keyword>
<dbReference type="GO" id="GO:0016887">
    <property type="term" value="F:ATP hydrolysis activity"/>
    <property type="evidence" value="ECO:0007669"/>
    <property type="project" value="InterPro"/>
</dbReference>